<evidence type="ECO:0000259" key="2">
    <source>
        <dbReference type="Pfam" id="PF00534"/>
    </source>
</evidence>
<dbReference type="GO" id="GO:0016757">
    <property type="term" value="F:glycosyltransferase activity"/>
    <property type="evidence" value="ECO:0007669"/>
    <property type="project" value="InterPro"/>
</dbReference>
<dbReference type="SUPFAM" id="SSF53756">
    <property type="entry name" value="UDP-Glycosyltransferase/glycogen phosphorylase"/>
    <property type="match status" value="1"/>
</dbReference>
<dbReference type="GO" id="GO:0009103">
    <property type="term" value="P:lipopolysaccharide biosynthetic process"/>
    <property type="evidence" value="ECO:0007669"/>
    <property type="project" value="TreeGrafter"/>
</dbReference>
<gene>
    <name evidence="3" type="ORF">GGP99_003161</name>
</gene>
<dbReference type="InterPro" id="IPR001296">
    <property type="entry name" value="Glyco_trans_1"/>
</dbReference>
<accession>A0AAW5PC37</accession>
<evidence type="ECO:0000313" key="4">
    <source>
        <dbReference type="Proteomes" id="UP001155110"/>
    </source>
</evidence>
<dbReference type="AlphaFoldDB" id="A0AAW5PC37"/>
<dbReference type="CDD" id="cd03809">
    <property type="entry name" value="GT4_MtfB-like"/>
    <property type="match status" value="1"/>
</dbReference>
<dbReference type="FunFam" id="3.40.50.2000:FF:000119">
    <property type="entry name" value="Glycosyl transferase group 1"/>
    <property type="match status" value="1"/>
</dbReference>
<reference evidence="3" key="1">
    <citation type="submission" date="2022-08" db="EMBL/GenBank/DDBJ databases">
        <title>Genomic Encyclopedia of Type Strains, Phase V (KMG-V): Genome sequencing to study the core and pangenomes of soil and plant-associated prokaryotes.</title>
        <authorList>
            <person name="Whitman W."/>
        </authorList>
    </citation>
    <scope>NUCLEOTIDE SEQUENCE</scope>
    <source>
        <strain evidence="3">SP3002</strain>
    </source>
</reference>
<dbReference type="Proteomes" id="UP001155110">
    <property type="component" value="Unassembled WGS sequence"/>
</dbReference>
<sequence length="241" mass="27067">MQPDDWVVTVSESTKNDLCERRPIDPERVFVVPNAASDDLFYPVTDDKRIWTVRQKYGIPEGRYLLSLHSMAPHKNIHRLIEAFRLFIRQGKPSDTYLVLAGGLGRPRKEIFEELSLETADLDRVHFTGFVKDDDLAPLYSGAEAFVFPSLYEGFGLPVLEAMQCGCPVVASNTSSLPEIVEDAGILVKPTDIEELAHALSRVIGSPSTISELPKKGRERAKDYSWENSASRILDIYRQVS</sequence>
<name>A0AAW5PC37_9BACT</name>
<dbReference type="Pfam" id="PF00534">
    <property type="entry name" value="Glycos_transf_1"/>
    <property type="match status" value="1"/>
</dbReference>
<dbReference type="Gene3D" id="3.40.50.2000">
    <property type="entry name" value="Glycogen Phosphorylase B"/>
    <property type="match status" value="2"/>
</dbReference>
<feature type="domain" description="Glycosyl transferase family 1" evidence="2">
    <location>
        <begin position="51"/>
        <end position="220"/>
    </location>
</feature>
<dbReference type="PANTHER" id="PTHR46401:SF2">
    <property type="entry name" value="GLYCOSYLTRANSFERASE WBBK-RELATED"/>
    <property type="match status" value="1"/>
</dbReference>
<organism evidence="3 4">
    <name type="scientific">Salinibacter ruber</name>
    <dbReference type="NCBI Taxonomy" id="146919"/>
    <lineage>
        <taxon>Bacteria</taxon>
        <taxon>Pseudomonadati</taxon>
        <taxon>Rhodothermota</taxon>
        <taxon>Rhodothermia</taxon>
        <taxon>Rhodothermales</taxon>
        <taxon>Salinibacteraceae</taxon>
        <taxon>Salinibacter</taxon>
    </lineage>
</organism>
<dbReference type="PANTHER" id="PTHR46401">
    <property type="entry name" value="GLYCOSYLTRANSFERASE WBBK-RELATED"/>
    <property type="match status" value="1"/>
</dbReference>
<dbReference type="EMBL" id="JANTZM010000019">
    <property type="protein sequence ID" value="MCS4159175.1"/>
    <property type="molecule type" value="Genomic_DNA"/>
</dbReference>
<comment type="caution">
    <text evidence="3">The sequence shown here is derived from an EMBL/GenBank/DDBJ whole genome shotgun (WGS) entry which is preliminary data.</text>
</comment>
<keyword evidence="1" id="KW-0808">Transferase</keyword>
<evidence type="ECO:0000313" key="3">
    <source>
        <dbReference type="EMBL" id="MCS4159175.1"/>
    </source>
</evidence>
<protein>
    <submittedName>
        <fullName evidence="3">Glycosyltransferase involved in cell wall biosynthesis</fullName>
    </submittedName>
</protein>
<evidence type="ECO:0000256" key="1">
    <source>
        <dbReference type="ARBA" id="ARBA00022679"/>
    </source>
</evidence>
<dbReference type="RefSeq" id="WP_259060040.1">
    <property type="nucleotide sequence ID" value="NZ_JANTZM010000019.1"/>
</dbReference>
<proteinExistence type="predicted"/>